<evidence type="ECO:0000313" key="6">
    <source>
        <dbReference type="Proteomes" id="UP000662857"/>
    </source>
</evidence>
<dbReference type="HAMAP" id="MF_00068">
    <property type="entry name" value="MurQ"/>
    <property type="match status" value="1"/>
</dbReference>
<feature type="active site" description="Proton donor" evidence="3">
    <location>
        <position position="89"/>
    </location>
</feature>
<dbReference type="Proteomes" id="UP000662857">
    <property type="component" value="Chromosome"/>
</dbReference>
<keyword evidence="2 3" id="KW-0119">Carbohydrate metabolism</keyword>
<comment type="miscellaneous">
    <text evidence="3">A lyase-type mechanism (elimination/hydration) is suggested for the cleavage of the lactyl ether bond of MurNAc 6-phosphate, with the formation of an alpha,beta-unsaturated aldehyde intermediate with (E)-stereochemistry, followed by the syn addition of water to give product.</text>
</comment>
<proteinExistence type="inferred from homology"/>
<dbReference type="InterPro" id="IPR040190">
    <property type="entry name" value="MURQ/GCKR"/>
</dbReference>
<keyword evidence="1 3" id="KW-0456">Lyase</keyword>
<dbReference type="GO" id="GO:0009254">
    <property type="term" value="P:peptidoglycan turnover"/>
    <property type="evidence" value="ECO:0007669"/>
    <property type="project" value="TreeGrafter"/>
</dbReference>
<dbReference type="GO" id="GO:0097173">
    <property type="term" value="P:N-acetylmuramic acid catabolic process"/>
    <property type="evidence" value="ECO:0007669"/>
    <property type="project" value="UniProtKB-UniPathway"/>
</dbReference>
<dbReference type="InterPro" id="IPR005488">
    <property type="entry name" value="Etherase_MurQ"/>
</dbReference>
<comment type="pathway">
    <text evidence="3">Amino-sugar metabolism; N-acetylmuramate degradation.</text>
</comment>
<dbReference type="Pfam" id="PF22645">
    <property type="entry name" value="GKRP_SIS_N"/>
    <property type="match status" value="1"/>
</dbReference>
<dbReference type="GO" id="GO:0016803">
    <property type="term" value="F:ether hydrolase activity"/>
    <property type="evidence" value="ECO:0007669"/>
    <property type="project" value="TreeGrafter"/>
</dbReference>
<evidence type="ECO:0000259" key="4">
    <source>
        <dbReference type="PROSITE" id="PS51464"/>
    </source>
</evidence>
<dbReference type="PROSITE" id="PS01272">
    <property type="entry name" value="GCKR"/>
    <property type="match status" value="1"/>
</dbReference>
<dbReference type="Gene3D" id="1.10.8.1080">
    <property type="match status" value="1"/>
</dbReference>
<name>A0A895YLZ5_9ACTN</name>
<dbReference type="UniPathway" id="UPA00342"/>
<dbReference type="EMBL" id="CP070499">
    <property type="protein sequence ID" value="QSB16499.1"/>
    <property type="molecule type" value="Genomic_DNA"/>
</dbReference>
<comment type="subunit">
    <text evidence="3">Homodimer.</text>
</comment>
<dbReference type="KEGG" id="nhy:JQS43_09590"/>
<dbReference type="GO" id="GO:0046348">
    <property type="term" value="P:amino sugar catabolic process"/>
    <property type="evidence" value="ECO:0007669"/>
    <property type="project" value="InterPro"/>
</dbReference>
<dbReference type="GO" id="GO:0097367">
    <property type="term" value="F:carbohydrate derivative binding"/>
    <property type="evidence" value="ECO:0007669"/>
    <property type="project" value="InterPro"/>
</dbReference>
<evidence type="ECO:0000313" key="5">
    <source>
        <dbReference type="EMBL" id="QSB16499.1"/>
    </source>
</evidence>
<dbReference type="SUPFAM" id="SSF53697">
    <property type="entry name" value="SIS domain"/>
    <property type="match status" value="1"/>
</dbReference>
<sequence>MSTRNDGTLNGLATEGRLPEAADLDLLPTSAQVALLCEQDHRAVRAVQAASEQLVTAIDAAAVRLRRGGRLIEVGAGTPGRLAVLDAAECGPTFGVEEGQVIGVMAGGSDAVPKAAENGEDDHRAGATDLVAASLTSDDVVLAVSASGRTPYVRGAIAAASAVRALTIAVVNNPDSPIAAECDLAVEALTGPEVISGSTRLKAGTAQKLVLNTFSTLLMVKLGHTYGDLMVNVRASNTKLRWRSQRIVAEAAGVDTEQAAEALTEAGGQAKVATVMLLAGVDAATARSRLTAAAGHVRAAVAGSAAP</sequence>
<dbReference type="PANTHER" id="PTHR10088">
    <property type="entry name" value="GLUCOKINASE REGULATORY PROTEIN"/>
    <property type="match status" value="1"/>
</dbReference>
<feature type="active site" evidence="3">
    <location>
        <position position="120"/>
    </location>
</feature>
<dbReference type="NCBIfam" id="NF009222">
    <property type="entry name" value="PRK12570.1"/>
    <property type="match status" value="1"/>
</dbReference>
<dbReference type="PROSITE" id="PS51464">
    <property type="entry name" value="SIS"/>
    <property type="match status" value="1"/>
</dbReference>
<reference evidence="5" key="1">
    <citation type="submission" date="2021-02" db="EMBL/GenBank/DDBJ databases">
        <title>Natrosporangium hydrolyticum gen. nov., sp. nov, a haloalkaliphilic actinobacterium from a soda solonchak soil.</title>
        <authorList>
            <person name="Sorokin D.Y."/>
            <person name="Khijniak T.V."/>
            <person name="Zakharycheva A.P."/>
            <person name="Boueva O.V."/>
            <person name="Ariskina E.V."/>
            <person name="Hahnke R.L."/>
            <person name="Bunk B."/>
            <person name="Sproer C."/>
            <person name="Schumann P."/>
            <person name="Evtushenko L.I."/>
            <person name="Kublanov I.V."/>
        </authorList>
    </citation>
    <scope>NUCLEOTIDE SEQUENCE</scope>
    <source>
        <strain evidence="5">DSM 106523</strain>
    </source>
</reference>
<dbReference type="NCBIfam" id="NF003915">
    <property type="entry name" value="PRK05441.1"/>
    <property type="match status" value="1"/>
</dbReference>
<evidence type="ECO:0000256" key="3">
    <source>
        <dbReference type="HAMAP-Rule" id="MF_00068"/>
    </source>
</evidence>
<evidence type="ECO:0000256" key="1">
    <source>
        <dbReference type="ARBA" id="ARBA00023239"/>
    </source>
</evidence>
<dbReference type="InterPro" id="IPR001347">
    <property type="entry name" value="SIS_dom"/>
</dbReference>
<dbReference type="EC" id="4.2.1.126" evidence="3"/>
<comment type="function">
    <text evidence="3">Specifically catalyzes the cleavage of the D-lactyl ether substituent of MurNAc 6-phosphate, producing GlcNAc 6-phosphate and D-lactate.</text>
</comment>
<protein>
    <recommendedName>
        <fullName evidence="3">N-acetylmuramic acid 6-phosphate etherase</fullName>
        <shortName evidence="3">MurNAc-6-P etherase</shortName>
        <ecNumber evidence="3">4.2.1.126</ecNumber>
    </recommendedName>
    <alternativeName>
        <fullName evidence="3">N-acetylmuramic acid 6-phosphate hydrolase</fullName>
    </alternativeName>
    <alternativeName>
        <fullName evidence="3">N-acetylmuramic acid 6-phosphate lyase</fullName>
    </alternativeName>
</protein>
<dbReference type="GO" id="GO:0016835">
    <property type="term" value="F:carbon-oxygen lyase activity"/>
    <property type="evidence" value="ECO:0007669"/>
    <property type="project" value="UniProtKB-UniRule"/>
</dbReference>
<dbReference type="InterPro" id="IPR005486">
    <property type="entry name" value="Glucokinase_regulatory_CS"/>
</dbReference>
<evidence type="ECO:0000256" key="2">
    <source>
        <dbReference type="ARBA" id="ARBA00023277"/>
    </source>
</evidence>
<gene>
    <name evidence="3 5" type="primary">murQ</name>
    <name evidence="5" type="ORF">JQS43_09590</name>
</gene>
<dbReference type="NCBIfam" id="TIGR00274">
    <property type="entry name" value="N-acetylmuramic acid 6-phosphate etherase"/>
    <property type="match status" value="1"/>
</dbReference>
<dbReference type="PANTHER" id="PTHR10088:SF4">
    <property type="entry name" value="GLUCOKINASE REGULATORY PROTEIN"/>
    <property type="match status" value="1"/>
</dbReference>
<dbReference type="Gene3D" id="3.40.50.10490">
    <property type="entry name" value="Glucose-6-phosphate isomerase like protein, domain 1"/>
    <property type="match status" value="1"/>
</dbReference>
<dbReference type="AlphaFoldDB" id="A0A895YLZ5"/>
<comment type="similarity">
    <text evidence="3">Belongs to the GCKR-like family. MurNAc-6-P etherase subfamily.</text>
</comment>
<comment type="catalytic activity">
    <reaction evidence="3">
        <text>N-acetyl-D-muramate 6-phosphate + H2O = N-acetyl-D-glucosamine 6-phosphate + (R)-lactate</text>
        <dbReference type="Rhea" id="RHEA:26410"/>
        <dbReference type="ChEBI" id="CHEBI:15377"/>
        <dbReference type="ChEBI" id="CHEBI:16004"/>
        <dbReference type="ChEBI" id="CHEBI:57513"/>
        <dbReference type="ChEBI" id="CHEBI:58722"/>
        <dbReference type="EC" id="4.2.1.126"/>
    </reaction>
</comment>
<dbReference type="RefSeq" id="WP_239678719.1">
    <property type="nucleotide sequence ID" value="NZ_CP070499.1"/>
</dbReference>
<dbReference type="CDD" id="cd05007">
    <property type="entry name" value="SIS_Etherase"/>
    <property type="match status" value="1"/>
</dbReference>
<accession>A0A895YLZ5</accession>
<organism evidence="5 6">
    <name type="scientific">Natronosporangium hydrolyticum</name>
    <dbReference type="NCBI Taxonomy" id="2811111"/>
    <lineage>
        <taxon>Bacteria</taxon>
        <taxon>Bacillati</taxon>
        <taxon>Actinomycetota</taxon>
        <taxon>Actinomycetes</taxon>
        <taxon>Micromonosporales</taxon>
        <taxon>Micromonosporaceae</taxon>
        <taxon>Natronosporangium</taxon>
    </lineage>
</organism>
<keyword evidence="6" id="KW-1185">Reference proteome</keyword>
<feature type="domain" description="SIS" evidence="4">
    <location>
        <begin position="61"/>
        <end position="224"/>
    </location>
</feature>
<dbReference type="InterPro" id="IPR046348">
    <property type="entry name" value="SIS_dom_sf"/>
</dbReference>